<accession>A0A3E5EMZ0</accession>
<sequence>MLERSEYIYSIPDGLTGEKNQDNIVPFINYKEAAPKRCLEMLLKKHRGEHFQSEVIMVSPEKPKIPNLHKKLNEAKILLMTDGGLVPKGNPEELPSTNAKICLAYSIQGCEALKPDKYEVSHQGYDNQYVNADPNRLLPVDIMRELEKEGIIGKLCDIFLTTAGVMTSTEESIRLGKRIASSIRQYEVDAVIITSACGTSTRCGTYIGKEIENIGIPVVQVTNLTRIAIDSGSVRIVKGNNVCYPFGNPQLPLEQEKEQRRRLVMETLNQLQQVIE</sequence>
<keyword evidence="1" id="KW-0712">Selenocysteine</keyword>
<organism evidence="3 4">
    <name type="scientific">Dorea formicigenerans</name>
    <dbReference type="NCBI Taxonomy" id="39486"/>
    <lineage>
        <taxon>Bacteria</taxon>
        <taxon>Bacillati</taxon>
        <taxon>Bacillota</taxon>
        <taxon>Clostridia</taxon>
        <taxon>Lachnospirales</taxon>
        <taxon>Lachnospiraceae</taxon>
        <taxon>Dorea</taxon>
    </lineage>
</organism>
<evidence type="ECO:0000256" key="1">
    <source>
        <dbReference type="ARBA" id="ARBA00022933"/>
    </source>
</evidence>
<dbReference type="NCBIfam" id="TIGR01918">
    <property type="entry name" value="various_sel_PB"/>
    <property type="match status" value="1"/>
</dbReference>
<evidence type="ECO:0000313" key="3">
    <source>
        <dbReference type="EMBL" id="RGN90339.1"/>
    </source>
</evidence>
<protein>
    <submittedName>
        <fullName evidence="3">Glycine/betaine/sarcosine/D-proline family reductase selenoprotein B</fullName>
    </submittedName>
</protein>
<evidence type="ECO:0000256" key="2">
    <source>
        <dbReference type="ARBA" id="ARBA00023002"/>
    </source>
</evidence>
<reference evidence="3 4" key="1">
    <citation type="submission" date="2018-08" db="EMBL/GenBank/DDBJ databases">
        <title>A genome reference for cultivated species of the human gut microbiota.</title>
        <authorList>
            <person name="Zou Y."/>
            <person name="Xue W."/>
            <person name="Luo G."/>
        </authorList>
    </citation>
    <scope>NUCLEOTIDE SEQUENCE [LARGE SCALE GENOMIC DNA]</scope>
    <source>
        <strain evidence="3 4">OM03-2</strain>
    </source>
</reference>
<proteinExistence type="predicted"/>
<keyword evidence="2" id="KW-0560">Oxidoreductase</keyword>
<dbReference type="GeneID" id="92863570"/>
<evidence type="ECO:0000313" key="4">
    <source>
        <dbReference type="Proteomes" id="UP000260841"/>
    </source>
</evidence>
<name>A0A3E5EMZ0_9FIRM</name>
<dbReference type="InterPro" id="IPR010187">
    <property type="entry name" value="Various_sel_PB"/>
</dbReference>
<dbReference type="EMBL" id="QSVB01000010">
    <property type="protein sequence ID" value="RGN90339.1"/>
    <property type="molecule type" value="Genomic_DNA"/>
</dbReference>
<comment type="caution">
    <text evidence="3">The sequence shown here is derived from an EMBL/GenBank/DDBJ whole genome shotgun (WGS) entry which is preliminary data.</text>
</comment>
<gene>
    <name evidence="3" type="ORF">DXB36_09760</name>
</gene>
<dbReference type="GO" id="GO:0050485">
    <property type="term" value="F:oxidoreductase activity, acting on X-H and Y-H to form an X-Y bond, with a disulfide as acceptor"/>
    <property type="evidence" value="ECO:0007669"/>
    <property type="project" value="InterPro"/>
</dbReference>
<dbReference type="Proteomes" id="UP000260841">
    <property type="component" value="Unassembled WGS sequence"/>
</dbReference>
<dbReference type="Pfam" id="PF07355">
    <property type="entry name" value="GRDB"/>
    <property type="match status" value="1"/>
</dbReference>
<dbReference type="AlphaFoldDB" id="A0A3E5EMZ0"/>
<dbReference type="RefSeq" id="WP_005331013.1">
    <property type="nucleotide sequence ID" value="NZ_CP102279.1"/>
</dbReference>